<keyword evidence="1" id="KW-0812">Transmembrane</keyword>
<name>A0A1D8ARG8_9BACT</name>
<dbReference type="AlphaFoldDB" id="A0A1D8ARG8"/>
<evidence type="ECO:0000256" key="1">
    <source>
        <dbReference type="SAM" id="Phobius"/>
    </source>
</evidence>
<dbReference type="KEGG" id="obg:Verru16b_00517"/>
<dbReference type="RefSeq" id="WP_069960821.1">
    <property type="nucleotide sequence ID" value="NZ_CP016094.1"/>
</dbReference>
<feature type="transmembrane region" description="Helical" evidence="1">
    <location>
        <begin position="6"/>
        <end position="36"/>
    </location>
</feature>
<organism evidence="2 3">
    <name type="scientific">Lacunisphaera limnophila</name>
    <dbReference type="NCBI Taxonomy" id="1838286"/>
    <lineage>
        <taxon>Bacteria</taxon>
        <taxon>Pseudomonadati</taxon>
        <taxon>Verrucomicrobiota</taxon>
        <taxon>Opitutia</taxon>
        <taxon>Opitutales</taxon>
        <taxon>Opitutaceae</taxon>
        <taxon>Lacunisphaera</taxon>
    </lineage>
</organism>
<gene>
    <name evidence="2" type="ORF">Verru16b_00517</name>
</gene>
<dbReference type="EMBL" id="CP016094">
    <property type="protein sequence ID" value="AOS43472.1"/>
    <property type="molecule type" value="Genomic_DNA"/>
</dbReference>
<proteinExistence type="predicted"/>
<keyword evidence="1" id="KW-1133">Transmembrane helix</keyword>
<protein>
    <submittedName>
        <fullName evidence="2">Uncharacterized protein</fullName>
    </submittedName>
</protein>
<sequence>MPLLRLLFAGFVALFAMLAVAFTAAVVIFAGLLGWVTQLFRGKPRPVRSGPAAASGRRTRMPAGEVIDVEATKVPDEPGGR</sequence>
<keyword evidence="3" id="KW-1185">Reference proteome</keyword>
<dbReference type="STRING" id="1838286.Verru16b_00517"/>
<dbReference type="Proteomes" id="UP000095228">
    <property type="component" value="Chromosome"/>
</dbReference>
<reference evidence="2 3" key="1">
    <citation type="submission" date="2016-06" db="EMBL/GenBank/DDBJ databases">
        <title>Three novel species with peptidoglycan cell walls form the new genus Lacunisphaera gen. nov. in the family Opitutaceae of the verrucomicrobial subdivision 4.</title>
        <authorList>
            <person name="Rast P."/>
            <person name="Gloeckner I."/>
            <person name="Jogler M."/>
            <person name="Boedeker C."/>
            <person name="Jeske O."/>
            <person name="Wiegand S."/>
            <person name="Reinhardt R."/>
            <person name="Schumann P."/>
            <person name="Rohde M."/>
            <person name="Spring S."/>
            <person name="Gloeckner F.O."/>
            <person name="Jogler C."/>
        </authorList>
    </citation>
    <scope>NUCLEOTIDE SEQUENCE [LARGE SCALE GENOMIC DNA]</scope>
    <source>
        <strain evidence="2 3">IG16b</strain>
    </source>
</reference>
<evidence type="ECO:0000313" key="3">
    <source>
        <dbReference type="Proteomes" id="UP000095228"/>
    </source>
</evidence>
<evidence type="ECO:0000313" key="2">
    <source>
        <dbReference type="EMBL" id="AOS43472.1"/>
    </source>
</evidence>
<accession>A0A1D8ARG8</accession>
<keyword evidence="1" id="KW-0472">Membrane</keyword>